<protein>
    <submittedName>
        <fullName evidence="2">Uncharacterized protein</fullName>
    </submittedName>
</protein>
<evidence type="ECO:0000313" key="2">
    <source>
        <dbReference type="EMBL" id="KJA18495.1"/>
    </source>
</evidence>
<feature type="region of interest" description="Disordered" evidence="1">
    <location>
        <begin position="1"/>
        <end position="26"/>
    </location>
</feature>
<dbReference type="Proteomes" id="UP000054270">
    <property type="component" value="Unassembled WGS sequence"/>
</dbReference>
<sequence length="257" mass="27226">MSMDPLSHLWNPPHRRLPQNGSSRRNALPMRPLVLASAQILHHSLTTDHAAVARRLTDERENVPSGSCMGSRSVLPFLTDGARHPGLGYGAEPPLRVFDFGPHGQLRSEFLGVVVPVGVLTGDRAHCAFVVPHPPTTTFPLPASRSASIDIPSHILAPTIPVRPSATISSVPSSASLPPSVAPPPFPASYLNPPPRHRSPPHVPCRSSPVCSIVAHAPGCGALCGVMGVGDGYGHWNANRARASPLLSRRIYAPTPV</sequence>
<accession>A0A0D2PE63</accession>
<keyword evidence="3" id="KW-1185">Reference proteome</keyword>
<proteinExistence type="predicted"/>
<dbReference type="EMBL" id="KN817588">
    <property type="protein sequence ID" value="KJA18495.1"/>
    <property type="molecule type" value="Genomic_DNA"/>
</dbReference>
<name>A0A0D2PE63_HYPSF</name>
<reference evidence="3" key="1">
    <citation type="submission" date="2014-04" db="EMBL/GenBank/DDBJ databases">
        <title>Evolutionary Origins and Diversification of the Mycorrhizal Mutualists.</title>
        <authorList>
            <consortium name="DOE Joint Genome Institute"/>
            <consortium name="Mycorrhizal Genomics Consortium"/>
            <person name="Kohler A."/>
            <person name="Kuo A."/>
            <person name="Nagy L.G."/>
            <person name="Floudas D."/>
            <person name="Copeland A."/>
            <person name="Barry K.W."/>
            <person name="Cichocki N."/>
            <person name="Veneault-Fourrey C."/>
            <person name="LaButti K."/>
            <person name="Lindquist E.A."/>
            <person name="Lipzen A."/>
            <person name="Lundell T."/>
            <person name="Morin E."/>
            <person name="Murat C."/>
            <person name="Riley R."/>
            <person name="Ohm R."/>
            <person name="Sun H."/>
            <person name="Tunlid A."/>
            <person name="Henrissat B."/>
            <person name="Grigoriev I.V."/>
            <person name="Hibbett D.S."/>
            <person name="Martin F."/>
        </authorList>
    </citation>
    <scope>NUCLEOTIDE SEQUENCE [LARGE SCALE GENOMIC DNA]</scope>
    <source>
        <strain evidence="3">FD-334 SS-4</strain>
    </source>
</reference>
<evidence type="ECO:0000313" key="3">
    <source>
        <dbReference type="Proteomes" id="UP000054270"/>
    </source>
</evidence>
<dbReference type="AlphaFoldDB" id="A0A0D2PE63"/>
<gene>
    <name evidence="2" type="ORF">HYPSUDRAFT_205318</name>
</gene>
<evidence type="ECO:0000256" key="1">
    <source>
        <dbReference type="SAM" id="MobiDB-lite"/>
    </source>
</evidence>
<organism evidence="2 3">
    <name type="scientific">Hypholoma sublateritium (strain FD-334 SS-4)</name>
    <dbReference type="NCBI Taxonomy" id="945553"/>
    <lineage>
        <taxon>Eukaryota</taxon>
        <taxon>Fungi</taxon>
        <taxon>Dikarya</taxon>
        <taxon>Basidiomycota</taxon>
        <taxon>Agaricomycotina</taxon>
        <taxon>Agaricomycetes</taxon>
        <taxon>Agaricomycetidae</taxon>
        <taxon>Agaricales</taxon>
        <taxon>Agaricineae</taxon>
        <taxon>Strophariaceae</taxon>
        <taxon>Hypholoma</taxon>
    </lineage>
</organism>